<accession>A0A1W6L641</accession>
<dbReference type="Gene3D" id="3.90.420.10">
    <property type="entry name" value="Oxidoreductase, molybdopterin-binding domain"/>
    <property type="match status" value="1"/>
</dbReference>
<reference evidence="1 2" key="1">
    <citation type="submission" date="2016-04" db="EMBL/GenBank/DDBJ databases">
        <title>Complete genome sequence of natural rubber-degrading, novel Gram-negative bacterium, Rhizobacter gummiphilus strain NS21.</title>
        <authorList>
            <person name="Tabata M."/>
            <person name="Kasai D."/>
            <person name="Fukuda M."/>
        </authorList>
    </citation>
    <scope>NUCLEOTIDE SEQUENCE [LARGE SCALE GENOMIC DNA]</scope>
    <source>
        <strain evidence="1 2">NS21</strain>
    </source>
</reference>
<protein>
    <submittedName>
        <fullName evidence="1">Uncharacterized protein</fullName>
    </submittedName>
</protein>
<dbReference type="OrthoDB" id="482420at2"/>
<gene>
    <name evidence="1" type="ORF">A4W93_06870</name>
</gene>
<dbReference type="AlphaFoldDB" id="A0A1W6L641"/>
<organism evidence="1 2">
    <name type="scientific">Piscinibacter gummiphilus</name>
    <dbReference type="NCBI Taxonomy" id="946333"/>
    <lineage>
        <taxon>Bacteria</taxon>
        <taxon>Pseudomonadati</taxon>
        <taxon>Pseudomonadota</taxon>
        <taxon>Betaproteobacteria</taxon>
        <taxon>Burkholderiales</taxon>
        <taxon>Sphaerotilaceae</taxon>
        <taxon>Piscinibacter</taxon>
    </lineage>
</organism>
<dbReference type="Proteomes" id="UP000193427">
    <property type="component" value="Chromosome"/>
</dbReference>
<dbReference type="STRING" id="946333.A4W93_06870"/>
<evidence type="ECO:0000313" key="2">
    <source>
        <dbReference type="Proteomes" id="UP000193427"/>
    </source>
</evidence>
<dbReference type="RefSeq" id="WP_085749919.1">
    <property type="nucleotide sequence ID" value="NZ_BSPR01000008.1"/>
</dbReference>
<proteinExistence type="predicted"/>
<evidence type="ECO:0000313" key="1">
    <source>
        <dbReference type="EMBL" id="ARN19657.1"/>
    </source>
</evidence>
<dbReference type="EMBL" id="CP015118">
    <property type="protein sequence ID" value="ARN19657.1"/>
    <property type="molecule type" value="Genomic_DNA"/>
</dbReference>
<dbReference type="KEGG" id="rgu:A4W93_06870"/>
<name>A0A1W6L641_9BURK</name>
<dbReference type="InterPro" id="IPR036374">
    <property type="entry name" value="OxRdtase_Mopterin-bd_sf"/>
</dbReference>
<keyword evidence="2" id="KW-1185">Reference proteome</keyword>
<dbReference type="SUPFAM" id="SSF56524">
    <property type="entry name" value="Oxidoreductase molybdopterin-binding domain"/>
    <property type="match status" value="1"/>
</dbReference>
<sequence>MQPALQRSEQFILGGDVDRSGPVTLSQLRALPASRQAASGAHAQVGASLWSVLDRAGLQIDASRRNDLLNRYVLVTGSDGRKVVFSLGELSPHFGNRQGLVAYADAVDGVLSPLPDKGLLQIRATGDLQDGRLVAWPARVDVRSSASTVPEQGDVVSNAVRVSGAVRRPGTFDLAALKALPAVTRTVGADTYVGVSLWHLLNTTLGLAAGQPLGMYVVASGSDGQKAVVSIGEIDPAAGNQSVLVAYQVNGVPIDVDGFARLVVPNDARKSRHVSSLMALEMFVARP</sequence>